<organism evidence="2 3">
    <name type="scientific">Steinernema carpocapsae</name>
    <name type="common">Entomopathogenic nematode</name>
    <dbReference type="NCBI Taxonomy" id="34508"/>
    <lineage>
        <taxon>Eukaryota</taxon>
        <taxon>Metazoa</taxon>
        <taxon>Ecdysozoa</taxon>
        <taxon>Nematoda</taxon>
        <taxon>Chromadorea</taxon>
        <taxon>Rhabditida</taxon>
        <taxon>Tylenchina</taxon>
        <taxon>Panagrolaimomorpha</taxon>
        <taxon>Strongyloidoidea</taxon>
        <taxon>Steinernematidae</taxon>
        <taxon>Steinernema</taxon>
    </lineage>
</organism>
<evidence type="ECO:0000256" key="1">
    <source>
        <dbReference type="SAM" id="Phobius"/>
    </source>
</evidence>
<gene>
    <name evidence="2" type="ORF">L596_012640</name>
</gene>
<keyword evidence="1" id="KW-0472">Membrane</keyword>
<feature type="transmembrane region" description="Helical" evidence="1">
    <location>
        <begin position="76"/>
        <end position="94"/>
    </location>
</feature>
<reference evidence="2 3" key="1">
    <citation type="journal article" date="2015" name="Genome Biol.">
        <title>Comparative genomics of Steinernema reveals deeply conserved gene regulatory networks.</title>
        <authorList>
            <person name="Dillman A.R."/>
            <person name="Macchietto M."/>
            <person name="Porter C.F."/>
            <person name="Rogers A."/>
            <person name="Williams B."/>
            <person name="Antoshechkin I."/>
            <person name="Lee M.M."/>
            <person name="Goodwin Z."/>
            <person name="Lu X."/>
            <person name="Lewis E.E."/>
            <person name="Goodrich-Blair H."/>
            <person name="Stock S.P."/>
            <person name="Adams B.J."/>
            <person name="Sternberg P.W."/>
            <person name="Mortazavi A."/>
        </authorList>
    </citation>
    <scope>NUCLEOTIDE SEQUENCE [LARGE SCALE GENOMIC DNA]</scope>
    <source>
        <strain evidence="2 3">ALL</strain>
    </source>
</reference>
<protein>
    <submittedName>
        <fullName evidence="2">Uncharacterized protein</fullName>
    </submittedName>
</protein>
<proteinExistence type="predicted"/>
<dbReference type="Proteomes" id="UP000298663">
    <property type="component" value="Unassembled WGS sequence"/>
</dbReference>
<evidence type="ECO:0000313" key="3">
    <source>
        <dbReference type="Proteomes" id="UP000298663"/>
    </source>
</evidence>
<keyword evidence="1" id="KW-0812">Transmembrane</keyword>
<reference evidence="2 3" key="2">
    <citation type="journal article" date="2019" name="G3 (Bethesda)">
        <title>Hybrid Assembly of the Genome of the Entomopathogenic Nematode Steinernema carpocapsae Identifies the X-Chromosome.</title>
        <authorList>
            <person name="Serra L."/>
            <person name="Macchietto M."/>
            <person name="Macias-Munoz A."/>
            <person name="McGill C.J."/>
            <person name="Rodriguez I.M."/>
            <person name="Rodriguez B."/>
            <person name="Murad R."/>
            <person name="Mortazavi A."/>
        </authorList>
    </citation>
    <scope>NUCLEOTIDE SEQUENCE [LARGE SCALE GENOMIC DNA]</scope>
    <source>
        <strain evidence="2 3">ALL</strain>
    </source>
</reference>
<name>A0A4U5NXW0_STECR</name>
<dbReference type="EMBL" id="AZBU02000003">
    <property type="protein sequence ID" value="TKR88386.1"/>
    <property type="molecule type" value="Genomic_DNA"/>
</dbReference>
<sequence length="96" mass="11259">MCTLVEYEALINVDPILACKMGKKGLKRLFLVFPHSHIRSEWLCLPVPTFCSRDLLGLFAQYRMQYRVLLSEHSNSIFFSFLTTCFMWVMTNCLDE</sequence>
<evidence type="ECO:0000313" key="2">
    <source>
        <dbReference type="EMBL" id="TKR88386.1"/>
    </source>
</evidence>
<keyword evidence="1" id="KW-1133">Transmembrane helix</keyword>
<dbReference type="AlphaFoldDB" id="A0A4U5NXW0"/>
<keyword evidence="3" id="KW-1185">Reference proteome</keyword>
<comment type="caution">
    <text evidence="2">The sequence shown here is derived from an EMBL/GenBank/DDBJ whole genome shotgun (WGS) entry which is preliminary data.</text>
</comment>
<accession>A0A4U5NXW0</accession>